<evidence type="ECO:0000313" key="1">
    <source>
        <dbReference type="EMBL" id="MCJ8731922.1"/>
    </source>
</evidence>
<gene>
    <name evidence="1" type="ORF">PDJAM_G00204840</name>
</gene>
<evidence type="ECO:0000313" key="2">
    <source>
        <dbReference type="Proteomes" id="UP000830395"/>
    </source>
</evidence>
<organism evidence="1 2">
    <name type="scientific">Pangasius djambal</name>
    <dbReference type="NCBI Taxonomy" id="1691987"/>
    <lineage>
        <taxon>Eukaryota</taxon>
        <taxon>Metazoa</taxon>
        <taxon>Chordata</taxon>
        <taxon>Craniata</taxon>
        <taxon>Vertebrata</taxon>
        <taxon>Euteleostomi</taxon>
        <taxon>Actinopterygii</taxon>
        <taxon>Neopterygii</taxon>
        <taxon>Teleostei</taxon>
        <taxon>Ostariophysi</taxon>
        <taxon>Siluriformes</taxon>
        <taxon>Pangasiidae</taxon>
        <taxon>Pangasius</taxon>
    </lineage>
</organism>
<dbReference type="Proteomes" id="UP000830395">
    <property type="component" value="Chromosome 4"/>
</dbReference>
<reference evidence="1" key="1">
    <citation type="submission" date="2020-02" db="EMBL/GenBank/DDBJ databases">
        <title>Genome sequencing of the panga catfish, Pangasius djambal.</title>
        <authorList>
            <person name="Wen M."/>
            <person name="Zahm M."/>
            <person name="Roques C."/>
            <person name="Cabau C."/>
            <person name="Klopp C."/>
            <person name="Donnadieu C."/>
            <person name="Jouanno E."/>
            <person name="Avarre J.-C."/>
            <person name="Campet M."/>
            <person name="Ha T."/>
            <person name="Dugue R."/>
            <person name="Lampietro C."/>
            <person name="Louis A."/>
            <person name="Herpin A."/>
            <person name="Echchiki A."/>
            <person name="Berthelot C."/>
            <person name="Parey E."/>
            <person name="Roest-Crollius H."/>
            <person name="Braasch I."/>
            <person name="Postlethwait J.H."/>
            <person name="Bobe J."/>
            <person name="Montfort J."/>
            <person name="Bouchez O."/>
            <person name="Begum T."/>
            <person name="Schartl M."/>
            <person name="Gustiano R."/>
            <person name="Guiguen Y."/>
        </authorList>
    </citation>
    <scope>NUCLEOTIDE SEQUENCE</scope>
    <source>
        <strain evidence="1">Pdj_M5554</strain>
    </source>
</reference>
<keyword evidence="2" id="KW-1185">Reference proteome</keyword>
<dbReference type="EMBL" id="CM040978">
    <property type="protein sequence ID" value="MCJ8731922.1"/>
    <property type="molecule type" value="Genomic_DNA"/>
</dbReference>
<comment type="caution">
    <text evidence="1">The sequence shown here is derived from an EMBL/GenBank/DDBJ whole genome shotgun (WGS) entry which is preliminary data.</text>
</comment>
<accession>A0ACC5Y8I5</accession>
<proteinExistence type="predicted"/>
<protein>
    <submittedName>
        <fullName evidence="1">Uncharacterized protein</fullName>
    </submittedName>
</protein>
<sequence>MLNWADAQAYCRQYYTDLASPFNATDNSLVQQVATVQGFSWFGLFRDTWRWVDGTKVGQLLWQSPLPDNADPQENCGTLNSGKLDDKKCTNQYYFICDVSESFAFISTLSDLL</sequence>
<name>A0ACC5Y8I5_9TELE</name>